<evidence type="ECO:0000313" key="1">
    <source>
        <dbReference type="EMBL" id="MBA4453604.1"/>
    </source>
</evidence>
<sequence length="132" mass="14342">MNSSSSTIQLWIEQIMDDSVLSVNSTVSAYDAAKLMEESKAGAIVVLENQVPTGIVTNKDLAVKIIAHSYPADTPIRRIMTSPLISISPETDMETASELMTSRKIRKLPVIDNDEVIGIVVASKIAEPNRES</sequence>
<dbReference type="EMBL" id="JACENC010000064">
    <property type="protein sequence ID" value="MBA4453604.1"/>
    <property type="molecule type" value="Genomic_DNA"/>
</dbReference>
<dbReference type="Proteomes" id="UP000526786">
    <property type="component" value="Unassembled WGS sequence"/>
</dbReference>
<reference evidence="1 2" key="1">
    <citation type="journal article" date="2020" name="Appl. Environ. Microbiol.">
        <title>Genomic Characteristics of a Novel Species of Ammonia-Oxidizing Archaea from the Jiulong River Estuary.</title>
        <authorList>
            <person name="Zou D."/>
            <person name="Wan R."/>
            <person name="Han L."/>
            <person name="Xu M.N."/>
            <person name="Liu Y."/>
            <person name="Liu H."/>
            <person name="Kao S.J."/>
            <person name="Li M."/>
        </authorList>
    </citation>
    <scope>NUCLEOTIDE SEQUENCE [LARGE SCALE GENOMIC DNA]</scope>
    <source>
        <strain evidence="1">W2bin3</strain>
    </source>
</reference>
<protein>
    <submittedName>
        <fullName evidence="1">CBS domain-containing protein</fullName>
    </submittedName>
</protein>
<comment type="caution">
    <text evidence="1">The sequence shown here is derived from an EMBL/GenBank/DDBJ whole genome shotgun (WGS) entry which is preliminary data.</text>
</comment>
<gene>
    <name evidence="1" type="ORF">H2B05_01490</name>
</gene>
<accession>A0AC60W248</accession>
<evidence type="ECO:0000313" key="2">
    <source>
        <dbReference type="Proteomes" id="UP000526786"/>
    </source>
</evidence>
<proteinExistence type="predicted"/>
<name>A0AC60W248_9ARCH</name>
<organism evidence="1 2">
    <name type="scientific">Candidatus Nitrosomaritimum aestuariumsis</name>
    <dbReference type="NCBI Taxonomy" id="3342354"/>
    <lineage>
        <taxon>Archaea</taxon>
        <taxon>Nitrososphaerota</taxon>
        <taxon>Nitrososphaeria</taxon>
        <taxon>Nitrosopumilales</taxon>
        <taxon>Nitrosopumilaceae</taxon>
        <taxon>Candidatus Nitrosomaritimum</taxon>
    </lineage>
</organism>